<protein>
    <submittedName>
        <fullName evidence="4">SRR1-like protein isoform X1</fullName>
    </submittedName>
</protein>
<sequence length="332" mass="37360">MEEIPFKVVTRKRRARNATACEPRNKNHGIADDEESHVHTTVEHEVAVDVLSKKVLQERVDLLCSDFVARYMHDLHLALRTSRSYLSEPSIDSCCPLLDHNNGSEEDCPPANSELGSCRIRADESRHEDTSKVASMEALSVGVDELGITEIVCYGLGHVSSCPIARLQLCLLSIMRELLQVKCIAFDPIFTASEKAYLTQQGISLIEKNEEGRRRACNGGTLFFMPHCDKPLYSNLLCANWEPEHLSRVILVGNSFRNMAENLPCRKLQELAPFVLKVLPHVVEIPVKNNHRFNDVFNDLSIHIFPGERLKRLPCVFWDSVPDNGSFGKVNG</sequence>
<dbReference type="InterPro" id="IPR012942">
    <property type="entry name" value="SRR1-like"/>
</dbReference>
<reference evidence="4" key="1">
    <citation type="submission" date="2025-08" db="UniProtKB">
        <authorList>
            <consortium name="RefSeq"/>
        </authorList>
    </citation>
    <scope>IDENTIFICATION</scope>
</reference>
<evidence type="ECO:0000313" key="3">
    <source>
        <dbReference type="Proteomes" id="UP000695022"/>
    </source>
</evidence>
<dbReference type="RefSeq" id="XP_014666661.1">
    <property type="nucleotide sequence ID" value="XM_014811175.1"/>
</dbReference>
<accession>A0ABM1E390</accession>
<dbReference type="PANTHER" id="PTHR28626">
    <property type="entry name" value="SRR1-LIKE PROTEIN"/>
    <property type="match status" value="1"/>
</dbReference>
<comment type="similarity">
    <text evidence="1">Belongs to the SRR1 family.</text>
</comment>
<evidence type="ECO:0000259" key="2">
    <source>
        <dbReference type="Pfam" id="PF07985"/>
    </source>
</evidence>
<feature type="domain" description="SRR1-like" evidence="2">
    <location>
        <begin position="146"/>
        <end position="304"/>
    </location>
</feature>
<keyword evidence="3" id="KW-1185">Reference proteome</keyword>
<dbReference type="Proteomes" id="UP000695022">
    <property type="component" value="Unplaced"/>
</dbReference>
<evidence type="ECO:0000256" key="1">
    <source>
        <dbReference type="ARBA" id="ARBA00009856"/>
    </source>
</evidence>
<dbReference type="GeneID" id="106808448"/>
<evidence type="ECO:0000313" key="4">
    <source>
        <dbReference type="RefSeq" id="XP_014666661.1"/>
    </source>
</evidence>
<dbReference type="InterPro" id="IPR040044">
    <property type="entry name" value="SRR1L"/>
</dbReference>
<name>A0ABM1E390_PRICU</name>
<proteinExistence type="inferred from homology"/>
<organism evidence="3 4">
    <name type="scientific">Priapulus caudatus</name>
    <name type="common">Priapulid worm</name>
    <dbReference type="NCBI Taxonomy" id="37621"/>
    <lineage>
        <taxon>Eukaryota</taxon>
        <taxon>Metazoa</taxon>
        <taxon>Ecdysozoa</taxon>
        <taxon>Scalidophora</taxon>
        <taxon>Priapulida</taxon>
        <taxon>Priapulimorpha</taxon>
        <taxon>Priapulimorphida</taxon>
        <taxon>Priapulidae</taxon>
        <taxon>Priapulus</taxon>
    </lineage>
</organism>
<dbReference type="PANTHER" id="PTHR28626:SF3">
    <property type="entry name" value="SRR1-LIKE PROTEIN"/>
    <property type="match status" value="1"/>
</dbReference>
<dbReference type="Pfam" id="PF07985">
    <property type="entry name" value="SRR1"/>
    <property type="match status" value="1"/>
</dbReference>
<gene>
    <name evidence="4" type="primary">LOC106808448</name>
</gene>